<proteinExistence type="predicted"/>
<evidence type="ECO:0000313" key="2">
    <source>
        <dbReference type="WBParaSite" id="L893_g8085.t1"/>
    </source>
</evidence>
<dbReference type="AlphaFoldDB" id="A0A1I8APE7"/>
<reference evidence="2" key="1">
    <citation type="submission" date="2016-11" db="UniProtKB">
        <authorList>
            <consortium name="WormBaseParasite"/>
        </authorList>
    </citation>
    <scope>IDENTIFICATION</scope>
</reference>
<dbReference type="Proteomes" id="UP000095287">
    <property type="component" value="Unplaced"/>
</dbReference>
<organism evidence="1 2">
    <name type="scientific">Steinernema glaseri</name>
    <dbReference type="NCBI Taxonomy" id="37863"/>
    <lineage>
        <taxon>Eukaryota</taxon>
        <taxon>Metazoa</taxon>
        <taxon>Ecdysozoa</taxon>
        <taxon>Nematoda</taxon>
        <taxon>Chromadorea</taxon>
        <taxon>Rhabditida</taxon>
        <taxon>Tylenchina</taxon>
        <taxon>Panagrolaimomorpha</taxon>
        <taxon>Strongyloidoidea</taxon>
        <taxon>Steinernematidae</taxon>
        <taxon>Steinernema</taxon>
    </lineage>
</organism>
<accession>A0A1I8APE7</accession>
<keyword evidence="1" id="KW-1185">Reference proteome</keyword>
<sequence length="80" mass="9132">MVPAKLTISLETGQRVISDHRKTEEATFVPGKRPCLQCMTHACPAWRWTPEPPPHPYQQCILSPSKLYHYSPLLLQHVAL</sequence>
<dbReference type="WBParaSite" id="L893_g8085.t1">
    <property type="protein sequence ID" value="L893_g8085.t1"/>
    <property type="gene ID" value="L893_g8085"/>
</dbReference>
<evidence type="ECO:0000313" key="1">
    <source>
        <dbReference type="Proteomes" id="UP000095287"/>
    </source>
</evidence>
<name>A0A1I8APE7_9BILA</name>
<protein>
    <submittedName>
        <fullName evidence="2">Uncharacterized protein</fullName>
    </submittedName>
</protein>